<protein>
    <submittedName>
        <fullName evidence="1">Uncharacterized protein</fullName>
    </submittedName>
</protein>
<evidence type="ECO:0000313" key="1">
    <source>
        <dbReference type="EMBL" id="GAH87435.1"/>
    </source>
</evidence>
<accession>X1K182</accession>
<organism evidence="1">
    <name type="scientific">marine sediment metagenome</name>
    <dbReference type="NCBI Taxonomy" id="412755"/>
    <lineage>
        <taxon>unclassified sequences</taxon>
        <taxon>metagenomes</taxon>
        <taxon>ecological metagenomes</taxon>
    </lineage>
</organism>
<gene>
    <name evidence="1" type="ORF">S03H2_67280</name>
</gene>
<dbReference type="AlphaFoldDB" id="X1K182"/>
<name>X1K182_9ZZZZ</name>
<comment type="caution">
    <text evidence="1">The sequence shown here is derived from an EMBL/GenBank/DDBJ whole genome shotgun (WGS) entry which is preliminary data.</text>
</comment>
<reference evidence="1" key="1">
    <citation type="journal article" date="2014" name="Front. Microbiol.">
        <title>High frequency of phylogenetically diverse reductive dehalogenase-homologous genes in deep subseafloor sedimentary metagenomes.</title>
        <authorList>
            <person name="Kawai M."/>
            <person name="Futagami T."/>
            <person name="Toyoda A."/>
            <person name="Takaki Y."/>
            <person name="Nishi S."/>
            <person name="Hori S."/>
            <person name="Arai W."/>
            <person name="Tsubouchi T."/>
            <person name="Morono Y."/>
            <person name="Uchiyama I."/>
            <person name="Ito T."/>
            <person name="Fujiyama A."/>
            <person name="Inagaki F."/>
            <person name="Takami H."/>
        </authorList>
    </citation>
    <scope>NUCLEOTIDE SEQUENCE</scope>
    <source>
        <strain evidence="1">Expedition CK06-06</strain>
    </source>
</reference>
<dbReference type="EMBL" id="BARU01044019">
    <property type="protein sequence ID" value="GAH87435.1"/>
    <property type="molecule type" value="Genomic_DNA"/>
</dbReference>
<sequence>MYRDDESLSRQCPSCEKRFGDLQNIIKSWYSGFGDKYTLHTCPHCGKYVLHGPDGDIIPEPDEWFMKDV</sequence>
<proteinExistence type="predicted"/>